<dbReference type="SUPFAM" id="SSF53649">
    <property type="entry name" value="Alkaline phosphatase-like"/>
    <property type="match status" value="1"/>
</dbReference>
<dbReference type="PANTHER" id="PTHR10342">
    <property type="entry name" value="ARYLSULFATASE"/>
    <property type="match status" value="1"/>
</dbReference>
<keyword evidence="4" id="KW-0378">Hydrolase</keyword>
<evidence type="ECO:0000313" key="9">
    <source>
        <dbReference type="Proteomes" id="UP000694865"/>
    </source>
</evidence>
<keyword evidence="7" id="KW-0472">Membrane</keyword>
<evidence type="ECO:0000256" key="2">
    <source>
        <dbReference type="ARBA" id="ARBA00008779"/>
    </source>
</evidence>
<organism evidence="9 10">
    <name type="scientific">Saccoglossus kowalevskii</name>
    <name type="common">Acorn worm</name>
    <dbReference type="NCBI Taxonomy" id="10224"/>
    <lineage>
        <taxon>Eukaryota</taxon>
        <taxon>Metazoa</taxon>
        <taxon>Hemichordata</taxon>
        <taxon>Enteropneusta</taxon>
        <taxon>Harrimaniidae</taxon>
        <taxon>Saccoglossus</taxon>
    </lineage>
</organism>
<dbReference type="PROSITE" id="PS00523">
    <property type="entry name" value="SULFATASE_1"/>
    <property type="match status" value="1"/>
</dbReference>
<feature type="transmembrane region" description="Helical" evidence="7">
    <location>
        <begin position="12"/>
        <end position="33"/>
    </location>
</feature>
<dbReference type="Pfam" id="PF00884">
    <property type="entry name" value="Sulfatase"/>
    <property type="match status" value="1"/>
</dbReference>
<dbReference type="CDD" id="cd16029">
    <property type="entry name" value="4-S"/>
    <property type="match status" value="1"/>
</dbReference>
<evidence type="ECO:0000256" key="3">
    <source>
        <dbReference type="ARBA" id="ARBA00022723"/>
    </source>
</evidence>
<keyword evidence="5" id="KW-0106">Calcium</keyword>
<evidence type="ECO:0000256" key="4">
    <source>
        <dbReference type="ARBA" id="ARBA00022801"/>
    </source>
</evidence>
<dbReference type="Gene3D" id="3.40.720.10">
    <property type="entry name" value="Alkaline Phosphatase, subunit A"/>
    <property type="match status" value="1"/>
</dbReference>
<evidence type="ECO:0000256" key="7">
    <source>
        <dbReference type="SAM" id="Phobius"/>
    </source>
</evidence>
<sequence>EKKTRPEFTFSKYAFLFVFSLGIAVAMGMMMYMKKSNPPHIVFILADDLGWNDIGWNNPIIKTPVLDSLAREGVIFNQTYSQPVCTPTRAALMTGYYPFHIGMQQKIITFSQGSGLPLKLKLLPQKLKEVGYITHLVGKWHLGYCNWAYTPLQRGFDSAYGNLGGLLSHVTKMGRGMVGGDASWYGYDFRDNTGVVQDDGTYSTILLASRAVDIISKHYPAYPLFLYFSIDQPAKGYDVPSEYTALYENIENEQVRNYYAKISLMDDAIGNVTQALKSRGMWDKTLLVFISDNGAFYFTQGTNLPLRGAASTLYEGGTRVPAMAHGTMLTKTGICEQPIESYH</sequence>
<evidence type="ECO:0000313" key="10">
    <source>
        <dbReference type="RefSeq" id="XP_006819378.1"/>
    </source>
</evidence>
<feature type="domain" description="Sulfatase N-terminal" evidence="8">
    <location>
        <begin position="39"/>
        <end position="331"/>
    </location>
</feature>
<keyword evidence="3" id="KW-0479">Metal-binding</keyword>
<protein>
    <submittedName>
        <fullName evidence="10">Arylsulfatase B-like</fullName>
    </submittedName>
</protein>
<evidence type="ECO:0000256" key="6">
    <source>
        <dbReference type="ARBA" id="ARBA00023180"/>
    </source>
</evidence>
<dbReference type="InterPro" id="IPR000917">
    <property type="entry name" value="Sulfatase_N"/>
</dbReference>
<reference evidence="10" key="1">
    <citation type="submission" date="2025-08" db="UniProtKB">
        <authorList>
            <consortium name="RefSeq"/>
        </authorList>
    </citation>
    <scope>IDENTIFICATION</scope>
    <source>
        <tissue evidence="10">Testes</tissue>
    </source>
</reference>
<feature type="non-terminal residue" evidence="10">
    <location>
        <position position="1"/>
    </location>
</feature>
<keyword evidence="7" id="KW-1133">Transmembrane helix</keyword>
<comment type="cofactor">
    <cofactor evidence="1">
        <name>Ca(2+)</name>
        <dbReference type="ChEBI" id="CHEBI:29108"/>
    </cofactor>
</comment>
<dbReference type="GeneID" id="102805475"/>
<keyword evidence="6" id="KW-0325">Glycoprotein</keyword>
<dbReference type="RefSeq" id="XP_006819378.1">
    <property type="nucleotide sequence ID" value="XM_006819315.1"/>
</dbReference>
<evidence type="ECO:0000259" key="8">
    <source>
        <dbReference type="Pfam" id="PF00884"/>
    </source>
</evidence>
<name>A0ABM0MH87_SACKO</name>
<dbReference type="PROSITE" id="PS00149">
    <property type="entry name" value="SULFATASE_2"/>
    <property type="match status" value="1"/>
</dbReference>
<comment type="similarity">
    <text evidence="2">Belongs to the sulfatase family.</text>
</comment>
<dbReference type="Proteomes" id="UP000694865">
    <property type="component" value="Unplaced"/>
</dbReference>
<keyword evidence="9" id="KW-1185">Reference proteome</keyword>
<keyword evidence="7" id="KW-0812">Transmembrane</keyword>
<gene>
    <name evidence="10" type="primary">LOC102805475</name>
</gene>
<dbReference type="InterPro" id="IPR024607">
    <property type="entry name" value="Sulfatase_CS"/>
</dbReference>
<dbReference type="PANTHER" id="PTHR10342:SF273">
    <property type="entry name" value="RE14504P"/>
    <property type="match status" value="1"/>
</dbReference>
<dbReference type="InterPro" id="IPR047115">
    <property type="entry name" value="ARSB"/>
</dbReference>
<dbReference type="InterPro" id="IPR017850">
    <property type="entry name" value="Alkaline_phosphatase_core_sf"/>
</dbReference>
<proteinExistence type="inferred from homology"/>
<accession>A0ABM0MH87</accession>
<evidence type="ECO:0000256" key="1">
    <source>
        <dbReference type="ARBA" id="ARBA00001913"/>
    </source>
</evidence>
<evidence type="ECO:0000256" key="5">
    <source>
        <dbReference type="ARBA" id="ARBA00022837"/>
    </source>
</evidence>